<feature type="compositionally biased region" description="Low complexity" evidence="1">
    <location>
        <begin position="211"/>
        <end position="220"/>
    </location>
</feature>
<feature type="transmembrane region" description="Helical" evidence="2">
    <location>
        <begin position="44"/>
        <end position="66"/>
    </location>
</feature>
<protein>
    <submittedName>
        <fullName evidence="3">CDP-alcohol phosphatidyltransferase</fullName>
    </submittedName>
</protein>
<dbReference type="Gene3D" id="1.20.120.1760">
    <property type="match status" value="1"/>
</dbReference>
<dbReference type="Pfam" id="PF01066">
    <property type="entry name" value="CDP-OH_P_transf"/>
    <property type="match status" value="1"/>
</dbReference>
<sequence>MFSRTHSADSLFAVASLYSLKYWYTRRLGFLIQGSVRRGISPDAWTAVGVLSAALGCGALVMGWWVPALILLAARLGGANLDGAVARARGVSRPFGFVLNEIGDRVSDLFIMAGLVGLALRIGAPPSTVALTLIALTAATLPTFISLAAAGAGAARLNGGPFGKTERCLAAVVAAALPQYLTAIAWIIVIGSLLTAAIRLARTRRALTGRTGPAMADTMAPAPPEDITRLGLGHDHTDRAQRPSDIGGSPGPSTAQGSGQANPDQDGRQ</sequence>
<dbReference type="GO" id="GO:0016020">
    <property type="term" value="C:membrane"/>
    <property type="evidence" value="ECO:0007669"/>
    <property type="project" value="InterPro"/>
</dbReference>
<dbReference type="GO" id="GO:0016780">
    <property type="term" value="F:phosphotransferase activity, for other substituted phosphate groups"/>
    <property type="evidence" value="ECO:0007669"/>
    <property type="project" value="InterPro"/>
</dbReference>
<dbReference type="AlphaFoldDB" id="J0NBL4"/>
<reference evidence="3 4" key="1">
    <citation type="submission" date="2012-05" db="EMBL/GenBank/DDBJ databases">
        <authorList>
            <person name="Harkins D.M."/>
            <person name="Madupu R."/>
            <person name="Durkin A.S."/>
            <person name="Torralba M."/>
            <person name="Methe B."/>
            <person name="Sutton G.G."/>
            <person name="Nelson K.E."/>
        </authorList>
    </citation>
    <scope>NUCLEOTIDE SEQUENCE [LARGE SCALE GENOMIC DNA]</scope>
    <source>
        <strain evidence="3 4">F0489</strain>
    </source>
</reference>
<evidence type="ECO:0000256" key="1">
    <source>
        <dbReference type="SAM" id="MobiDB-lite"/>
    </source>
</evidence>
<feature type="compositionally biased region" description="Basic and acidic residues" evidence="1">
    <location>
        <begin position="226"/>
        <end position="242"/>
    </location>
</feature>
<feature type="transmembrane region" description="Helical" evidence="2">
    <location>
        <begin position="131"/>
        <end position="157"/>
    </location>
</feature>
<organism evidence="3 4">
    <name type="scientific">Actinomyces massiliensis F0489</name>
    <dbReference type="NCBI Taxonomy" id="1125718"/>
    <lineage>
        <taxon>Bacteria</taxon>
        <taxon>Bacillati</taxon>
        <taxon>Actinomycetota</taxon>
        <taxon>Actinomycetes</taxon>
        <taxon>Actinomycetales</taxon>
        <taxon>Actinomycetaceae</taxon>
        <taxon>Actinomyces</taxon>
    </lineage>
</organism>
<dbReference type="PATRIC" id="fig|1125718.3.peg.1496"/>
<feature type="transmembrane region" description="Helical" evidence="2">
    <location>
        <begin position="106"/>
        <end position="124"/>
    </location>
</feature>
<keyword evidence="2" id="KW-1133">Transmembrane helix</keyword>
<keyword evidence="2" id="KW-0812">Transmembrane</keyword>
<dbReference type="RefSeq" id="WP_008731614.1">
    <property type="nucleotide sequence ID" value="NZ_AKFT01000113.1"/>
</dbReference>
<name>J0NBL4_9ACTO</name>
<feature type="region of interest" description="Disordered" evidence="1">
    <location>
        <begin position="211"/>
        <end position="269"/>
    </location>
</feature>
<gene>
    <name evidence="3" type="ORF">HMPREF1318_0319</name>
</gene>
<dbReference type="eggNOG" id="COG0558">
    <property type="taxonomic scope" value="Bacteria"/>
</dbReference>
<dbReference type="EMBL" id="AKFT01000113">
    <property type="protein sequence ID" value="EJF44369.1"/>
    <property type="molecule type" value="Genomic_DNA"/>
</dbReference>
<evidence type="ECO:0000313" key="4">
    <source>
        <dbReference type="Proteomes" id="UP000002941"/>
    </source>
</evidence>
<dbReference type="GO" id="GO:0008654">
    <property type="term" value="P:phospholipid biosynthetic process"/>
    <property type="evidence" value="ECO:0007669"/>
    <property type="project" value="InterPro"/>
</dbReference>
<dbReference type="Proteomes" id="UP000002941">
    <property type="component" value="Unassembled WGS sequence"/>
</dbReference>
<dbReference type="OrthoDB" id="3431809at2"/>
<dbReference type="InterPro" id="IPR000462">
    <property type="entry name" value="CDP-OH_P_trans"/>
</dbReference>
<keyword evidence="2" id="KW-0472">Membrane</keyword>
<accession>J0NBL4</accession>
<evidence type="ECO:0000256" key="2">
    <source>
        <dbReference type="SAM" id="Phobius"/>
    </source>
</evidence>
<feature type="compositionally biased region" description="Polar residues" evidence="1">
    <location>
        <begin position="251"/>
        <end position="263"/>
    </location>
</feature>
<evidence type="ECO:0000313" key="3">
    <source>
        <dbReference type="EMBL" id="EJF44369.1"/>
    </source>
</evidence>
<dbReference type="InterPro" id="IPR043130">
    <property type="entry name" value="CDP-OH_PTrfase_TM_dom"/>
</dbReference>
<keyword evidence="3" id="KW-0808">Transferase</keyword>
<feature type="transmembrane region" description="Helical" evidence="2">
    <location>
        <begin position="177"/>
        <end position="201"/>
    </location>
</feature>
<comment type="caution">
    <text evidence="3">The sequence shown here is derived from an EMBL/GenBank/DDBJ whole genome shotgun (WGS) entry which is preliminary data.</text>
</comment>
<keyword evidence="4" id="KW-1185">Reference proteome</keyword>
<proteinExistence type="predicted"/>